<keyword evidence="1" id="KW-0812">Transmembrane</keyword>
<proteinExistence type="predicted"/>
<dbReference type="EMBL" id="VLXZ01000012">
    <property type="protein sequence ID" value="TSB45375.1"/>
    <property type="molecule type" value="Genomic_DNA"/>
</dbReference>
<feature type="transmembrane region" description="Helical" evidence="1">
    <location>
        <begin position="44"/>
        <end position="62"/>
    </location>
</feature>
<comment type="caution">
    <text evidence="2">The sequence shown here is derived from an EMBL/GenBank/DDBJ whole genome shotgun (WGS) entry which is preliminary data.</text>
</comment>
<dbReference type="OrthoDB" id="2989757at2"/>
<protein>
    <submittedName>
        <fullName evidence="2">DUF2627 domain-containing protein</fullName>
    </submittedName>
</protein>
<keyword evidence="3" id="KW-1185">Reference proteome</keyword>
<evidence type="ECO:0000256" key="1">
    <source>
        <dbReference type="SAM" id="Phobius"/>
    </source>
</evidence>
<dbReference type="RefSeq" id="WP_143850036.1">
    <property type="nucleotide sequence ID" value="NZ_VLXZ01000012.1"/>
</dbReference>
<evidence type="ECO:0000313" key="2">
    <source>
        <dbReference type="EMBL" id="TSB45375.1"/>
    </source>
</evidence>
<dbReference type="AlphaFoldDB" id="A0A553ZVK7"/>
<reference evidence="2 3" key="1">
    <citation type="submission" date="2019-07" db="EMBL/GenBank/DDBJ databases">
        <authorList>
            <person name="Park Y.J."/>
            <person name="Jeong S.E."/>
            <person name="Jung H.S."/>
        </authorList>
    </citation>
    <scope>NUCLEOTIDE SEQUENCE [LARGE SCALE GENOMIC DNA]</scope>
    <source>
        <strain evidence="3">P16(2019)</strain>
    </source>
</reference>
<keyword evidence="1" id="KW-1133">Transmembrane helix</keyword>
<sequence>MGRFIALVILLIPIFTAGLGIKLMRDAFFHIVQPPFSSVSFQFLMGIILFFVGFAFIGGFIFHRDRKNGKIGPRFSKKEG</sequence>
<name>A0A553ZVK7_9BACI</name>
<keyword evidence="1" id="KW-0472">Membrane</keyword>
<dbReference type="InterPro" id="IPR020138">
    <property type="entry name" value="Uncharacterised_YqzF"/>
</dbReference>
<evidence type="ECO:0000313" key="3">
    <source>
        <dbReference type="Proteomes" id="UP000318521"/>
    </source>
</evidence>
<gene>
    <name evidence="2" type="ORF">FN960_16915</name>
</gene>
<dbReference type="Pfam" id="PF11118">
    <property type="entry name" value="DUF2627"/>
    <property type="match status" value="1"/>
</dbReference>
<accession>A0A553ZVK7</accession>
<organism evidence="2 3">
    <name type="scientific">Alkalicoccobacillus porphyridii</name>
    <dbReference type="NCBI Taxonomy" id="2597270"/>
    <lineage>
        <taxon>Bacteria</taxon>
        <taxon>Bacillati</taxon>
        <taxon>Bacillota</taxon>
        <taxon>Bacilli</taxon>
        <taxon>Bacillales</taxon>
        <taxon>Bacillaceae</taxon>
        <taxon>Alkalicoccobacillus</taxon>
    </lineage>
</organism>
<dbReference type="Proteomes" id="UP000318521">
    <property type="component" value="Unassembled WGS sequence"/>
</dbReference>